<dbReference type="Pfam" id="PF00702">
    <property type="entry name" value="Hydrolase"/>
    <property type="match status" value="1"/>
</dbReference>
<dbReference type="STRING" id="709839.TSA66_14645"/>
<dbReference type="GO" id="GO:0016787">
    <property type="term" value="F:hydrolase activity"/>
    <property type="evidence" value="ECO:0007669"/>
    <property type="project" value="UniProtKB-KW"/>
</dbReference>
<keyword evidence="2 4" id="KW-0378">Hydrolase</keyword>
<dbReference type="PANTHER" id="PTHR46470:SF4">
    <property type="entry name" value="5-AMINO-6-(5-PHOSPHO-D-RIBITYLAMINO)URACIL PHOSPHATASE YIGB"/>
    <property type="match status" value="1"/>
</dbReference>
<dbReference type="InterPro" id="IPR051400">
    <property type="entry name" value="HAD-like_hydrolase"/>
</dbReference>
<evidence type="ECO:0000256" key="2">
    <source>
        <dbReference type="ARBA" id="ARBA00022801"/>
    </source>
</evidence>
<organism evidence="4 5">
    <name type="scientific">Noviherbaspirillum autotrophicum</name>
    <dbReference type="NCBI Taxonomy" id="709839"/>
    <lineage>
        <taxon>Bacteria</taxon>
        <taxon>Pseudomonadati</taxon>
        <taxon>Pseudomonadota</taxon>
        <taxon>Betaproteobacteria</taxon>
        <taxon>Burkholderiales</taxon>
        <taxon>Oxalobacteraceae</taxon>
        <taxon>Noviherbaspirillum</taxon>
    </lineage>
</organism>
<comment type="cofactor">
    <cofactor evidence="1">
        <name>Mg(2+)</name>
        <dbReference type="ChEBI" id="CHEBI:18420"/>
    </cofactor>
</comment>
<dbReference type="Gene3D" id="3.40.50.1000">
    <property type="entry name" value="HAD superfamily/HAD-like"/>
    <property type="match status" value="1"/>
</dbReference>
<keyword evidence="5" id="KW-1185">Reference proteome</keyword>
<sequence length="238" mass="26245">MHMPAIKAVLFDLDDTLWPIVPVIERAEHILFDWLADHAPAIASQFSIESLRARRQQLMATDPVYQLDLRRLRHAGLTEAFLNAGEDVALVDKAMEIFSHARNQVTPFDDVLPTLARLRGLVPLGSVSNGVADLEAIGIAHYFHASLAAYRIGCAKPDTAIFHAACEAMGVAPQEAVYVGDDPLLDVQGAQQAGLQGIWINRPELAPARKLPAHVCPDAICNSFIELEQWIYKRIIEV</sequence>
<evidence type="ECO:0000313" key="5">
    <source>
        <dbReference type="Proteomes" id="UP000031572"/>
    </source>
</evidence>
<evidence type="ECO:0000256" key="1">
    <source>
        <dbReference type="ARBA" id="ARBA00001946"/>
    </source>
</evidence>
<keyword evidence="3" id="KW-0460">Magnesium</keyword>
<name>A0A0C2BUP1_9BURK</name>
<dbReference type="EMBL" id="JWJG01000028">
    <property type="protein sequence ID" value="KIF81756.1"/>
    <property type="molecule type" value="Genomic_DNA"/>
</dbReference>
<dbReference type="AlphaFoldDB" id="A0A0C2BUP1"/>
<evidence type="ECO:0000313" key="4">
    <source>
        <dbReference type="EMBL" id="KIF81756.1"/>
    </source>
</evidence>
<dbReference type="SFLD" id="SFLDG01129">
    <property type="entry name" value="C1.5:_HAD__Beta-PGM__Phosphata"/>
    <property type="match status" value="1"/>
</dbReference>
<reference evidence="4 5" key="1">
    <citation type="submission" date="2014-12" db="EMBL/GenBank/DDBJ databases">
        <title>Denitrispirillum autotrophicum gen. nov., sp. nov., Denitrifying, Facultatively Autotrophic Bacteria Isolated from Rice Paddy Soil.</title>
        <authorList>
            <person name="Ishii S."/>
            <person name="Ashida N."/>
            <person name="Ohno H."/>
            <person name="Otsuka S."/>
            <person name="Yokota A."/>
            <person name="Senoo K."/>
        </authorList>
    </citation>
    <scope>NUCLEOTIDE SEQUENCE [LARGE SCALE GENOMIC DNA]</scope>
    <source>
        <strain evidence="4 5">TSA66</strain>
    </source>
</reference>
<dbReference type="PRINTS" id="PR00413">
    <property type="entry name" value="HADHALOGNASE"/>
</dbReference>
<dbReference type="NCBIfam" id="TIGR01549">
    <property type="entry name" value="HAD-SF-IA-v1"/>
    <property type="match status" value="1"/>
</dbReference>
<proteinExistence type="predicted"/>
<protein>
    <submittedName>
        <fullName evidence="4">Hydrolase</fullName>
    </submittedName>
</protein>
<dbReference type="Gene3D" id="1.20.120.1600">
    <property type="match status" value="1"/>
</dbReference>
<dbReference type="PANTHER" id="PTHR46470">
    <property type="entry name" value="N-ACYLNEURAMINATE-9-PHOSPHATASE"/>
    <property type="match status" value="1"/>
</dbReference>
<dbReference type="SFLD" id="SFLDS00003">
    <property type="entry name" value="Haloacid_Dehalogenase"/>
    <property type="match status" value="1"/>
</dbReference>
<dbReference type="InterPro" id="IPR023214">
    <property type="entry name" value="HAD_sf"/>
</dbReference>
<gene>
    <name evidence="4" type="ORF">TSA66_14645</name>
</gene>
<dbReference type="InterPro" id="IPR036412">
    <property type="entry name" value="HAD-like_sf"/>
</dbReference>
<dbReference type="SUPFAM" id="SSF56784">
    <property type="entry name" value="HAD-like"/>
    <property type="match status" value="1"/>
</dbReference>
<dbReference type="Proteomes" id="UP000031572">
    <property type="component" value="Unassembled WGS sequence"/>
</dbReference>
<comment type="caution">
    <text evidence="4">The sequence shown here is derived from an EMBL/GenBank/DDBJ whole genome shotgun (WGS) entry which is preliminary data.</text>
</comment>
<dbReference type="GO" id="GO:0009231">
    <property type="term" value="P:riboflavin biosynthetic process"/>
    <property type="evidence" value="ECO:0007669"/>
    <property type="project" value="TreeGrafter"/>
</dbReference>
<accession>A0A0C2BUP1</accession>
<evidence type="ECO:0000256" key="3">
    <source>
        <dbReference type="ARBA" id="ARBA00022842"/>
    </source>
</evidence>
<dbReference type="NCBIfam" id="TIGR01509">
    <property type="entry name" value="HAD-SF-IA-v3"/>
    <property type="match status" value="1"/>
</dbReference>
<dbReference type="InterPro" id="IPR006439">
    <property type="entry name" value="HAD-SF_hydro_IA"/>
</dbReference>